<dbReference type="Pfam" id="PF07690">
    <property type="entry name" value="MFS_1"/>
    <property type="match status" value="1"/>
</dbReference>
<evidence type="ECO:0000256" key="2">
    <source>
        <dbReference type="ARBA" id="ARBA00008335"/>
    </source>
</evidence>
<feature type="domain" description="Major facilitator superfamily (MFS) profile" evidence="8">
    <location>
        <begin position="15"/>
        <end position="392"/>
    </location>
</feature>
<proteinExistence type="inferred from homology"/>
<feature type="transmembrane region" description="Helical" evidence="7">
    <location>
        <begin position="53"/>
        <end position="73"/>
    </location>
</feature>
<feature type="transmembrane region" description="Helical" evidence="7">
    <location>
        <begin position="363"/>
        <end position="385"/>
    </location>
</feature>
<feature type="transmembrane region" description="Helical" evidence="7">
    <location>
        <begin position="213"/>
        <end position="230"/>
    </location>
</feature>
<evidence type="ECO:0000256" key="7">
    <source>
        <dbReference type="SAM" id="Phobius"/>
    </source>
</evidence>
<gene>
    <name evidence="9" type="primary">glcP</name>
    <name evidence="9" type="ORF">FX981_01207</name>
</gene>
<dbReference type="InterPro" id="IPR011701">
    <property type="entry name" value="MFS"/>
</dbReference>
<name>A0A5C0WEE4_BACIA</name>
<keyword evidence="10" id="KW-1185">Reference proteome</keyword>
<feature type="transmembrane region" description="Helical" evidence="7">
    <location>
        <begin position="105"/>
        <end position="128"/>
    </location>
</feature>
<evidence type="ECO:0000259" key="8">
    <source>
        <dbReference type="PROSITE" id="PS50850"/>
    </source>
</evidence>
<dbReference type="SUPFAM" id="SSF103473">
    <property type="entry name" value="MFS general substrate transporter"/>
    <property type="match status" value="1"/>
</dbReference>
<dbReference type="InterPro" id="IPR036259">
    <property type="entry name" value="MFS_trans_sf"/>
</dbReference>
<dbReference type="AlphaFoldDB" id="A0A5C0WEE4"/>
<dbReference type="InterPro" id="IPR051788">
    <property type="entry name" value="MFS_Transporter"/>
</dbReference>
<dbReference type="PANTHER" id="PTHR23514:SF3">
    <property type="entry name" value="BYPASS OF STOP CODON PROTEIN 6"/>
    <property type="match status" value="1"/>
</dbReference>
<dbReference type="InterPro" id="IPR020846">
    <property type="entry name" value="MFS_dom"/>
</dbReference>
<feature type="transmembrane region" description="Helical" evidence="7">
    <location>
        <begin position="281"/>
        <end position="300"/>
    </location>
</feature>
<sequence>MTPLLFRGSEKMKKVFYFGCVFYFFIGTIHVFFGSLTPYLLSSYDKGPGELSSLIFFQFIGFLTGVLLSPILVRKKGYGAVLTMGLLLMIGSLLLGLLVPGWTTLVLAGFFLGSGAGSLETTAGAYVISMANSAKRISIMEVFFGLGALLFPLVILLTVTEQTWQYVFLFQVGALTFFLMLWLVFMNKLPHGQMDAPSTRGTRKPSLLVDRNNRMIVVIMICFAFFYAGIETNFANFLPSIMLEKGGENWGLFAVSTFWTAIVIGRTVIARKADQLHPLRFLKLSASLMILLLVIFALTTHITAQLILIFFIGLCAAGMFPIALTASALMIENAIDEATSYFIAAASLGGACLSFLIGFSLEWAGAASAVFVFAFLAVLLFAAAIQMNRSKKKETVHAQQSALKADR</sequence>
<protein>
    <submittedName>
        <fullName evidence="9">Glucose/mannose transporter GlcP</fullName>
    </submittedName>
</protein>
<reference evidence="9 10" key="1">
    <citation type="journal article" date="2018" name="Plant Biotechnol. Rep.">
        <title>Diversity and antifungal activity of endophytic bacteria associated with Panax ginseng seedlings.</title>
        <authorList>
            <person name="Park J.M."/>
            <person name="Hong C.E."/>
            <person name="Jo S.H."/>
        </authorList>
    </citation>
    <scope>NUCLEOTIDE SEQUENCE [LARGE SCALE GENOMIC DNA]</scope>
    <source>
        <strain evidence="9 10">PgKB20</strain>
    </source>
</reference>
<evidence type="ECO:0000256" key="5">
    <source>
        <dbReference type="ARBA" id="ARBA00022989"/>
    </source>
</evidence>
<keyword evidence="4 7" id="KW-0812">Transmembrane</keyword>
<keyword evidence="3" id="KW-0813">Transport</keyword>
<evidence type="ECO:0000256" key="3">
    <source>
        <dbReference type="ARBA" id="ARBA00022448"/>
    </source>
</evidence>
<feature type="transmembrane region" description="Helical" evidence="7">
    <location>
        <begin position="15"/>
        <end position="33"/>
    </location>
</feature>
<dbReference type="PANTHER" id="PTHR23514">
    <property type="entry name" value="BYPASS OF STOP CODON PROTEIN 6"/>
    <property type="match status" value="1"/>
</dbReference>
<dbReference type="EMBL" id="CP043404">
    <property type="protein sequence ID" value="QEK63008.1"/>
    <property type="molecule type" value="Genomic_DNA"/>
</dbReference>
<dbReference type="Gene3D" id="1.20.1250.20">
    <property type="entry name" value="MFS general substrate transporter like domains"/>
    <property type="match status" value="2"/>
</dbReference>
<evidence type="ECO:0000313" key="9">
    <source>
        <dbReference type="EMBL" id="QEK63008.1"/>
    </source>
</evidence>
<feature type="transmembrane region" description="Helical" evidence="7">
    <location>
        <begin position="140"/>
        <end position="160"/>
    </location>
</feature>
<keyword evidence="5 7" id="KW-1133">Transmembrane helix</keyword>
<evidence type="ECO:0000313" key="10">
    <source>
        <dbReference type="Proteomes" id="UP000325032"/>
    </source>
</evidence>
<dbReference type="GO" id="GO:0022857">
    <property type="term" value="F:transmembrane transporter activity"/>
    <property type="evidence" value="ECO:0007669"/>
    <property type="project" value="InterPro"/>
</dbReference>
<comment type="subcellular location">
    <subcellularLocation>
        <location evidence="1">Cell membrane</location>
        <topology evidence="1">Multi-pass membrane protein</topology>
    </subcellularLocation>
</comment>
<organism evidence="9 10">
    <name type="scientific">Bacillus safensis</name>
    <dbReference type="NCBI Taxonomy" id="561879"/>
    <lineage>
        <taxon>Bacteria</taxon>
        <taxon>Bacillati</taxon>
        <taxon>Bacillota</taxon>
        <taxon>Bacilli</taxon>
        <taxon>Bacillales</taxon>
        <taxon>Bacillaceae</taxon>
        <taxon>Bacillus</taxon>
    </lineage>
</organism>
<evidence type="ECO:0000256" key="1">
    <source>
        <dbReference type="ARBA" id="ARBA00004651"/>
    </source>
</evidence>
<feature type="transmembrane region" description="Helical" evidence="7">
    <location>
        <begin position="250"/>
        <end position="269"/>
    </location>
</feature>
<feature type="transmembrane region" description="Helical" evidence="7">
    <location>
        <begin position="166"/>
        <end position="185"/>
    </location>
</feature>
<feature type="transmembrane region" description="Helical" evidence="7">
    <location>
        <begin position="306"/>
        <end position="331"/>
    </location>
</feature>
<evidence type="ECO:0000256" key="4">
    <source>
        <dbReference type="ARBA" id="ARBA00022692"/>
    </source>
</evidence>
<accession>A0A5C0WEE4</accession>
<keyword evidence="6 7" id="KW-0472">Membrane</keyword>
<feature type="transmembrane region" description="Helical" evidence="7">
    <location>
        <begin position="80"/>
        <end position="99"/>
    </location>
</feature>
<feature type="transmembrane region" description="Helical" evidence="7">
    <location>
        <begin position="338"/>
        <end position="357"/>
    </location>
</feature>
<dbReference type="PROSITE" id="PS50850">
    <property type="entry name" value="MFS"/>
    <property type="match status" value="1"/>
</dbReference>
<comment type="similarity">
    <text evidence="2">Belongs to the major facilitator superfamily.</text>
</comment>
<dbReference type="GO" id="GO:0005886">
    <property type="term" value="C:plasma membrane"/>
    <property type="evidence" value="ECO:0007669"/>
    <property type="project" value="UniProtKB-SubCell"/>
</dbReference>
<dbReference type="Proteomes" id="UP000325032">
    <property type="component" value="Chromosome"/>
</dbReference>
<evidence type="ECO:0000256" key="6">
    <source>
        <dbReference type="ARBA" id="ARBA00023136"/>
    </source>
</evidence>